<dbReference type="EMBL" id="QTSX02000350">
    <property type="protein sequence ID" value="KAJ9087119.1"/>
    <property type="molecule type" value="Genomic_DNA"/>
</dbReference>
<protein>
    <submittedName>
        <fullName evidence="1">Uncharacterized protein</fullName>
    </submittedName>
</protein>
<evidence type="ECO:0000313" key="2">
    <source>
        <dbReference type="Proteomes" id="UP001165960"/>
    </source>
</evidence>
<organism evidence="1 2">
    <name type="scientific">Entomophthora muscae</name>
    <dbReference type="NCBI Taxonomy" id="34485"/>
    <lineage>
        <taxon>Eukaryota</taxon>
        <taxon>Fungi</taxon>
        <taxon>Fungi incertae sedis</taxon>
        <taxon>Zoopagomycota</taxon>
        <taxon>Entomophthoromycotina</taxon>
        <taxon>Entomophthoromycetes</taxon>
        <taxon>Entomophthorales</taxon>
        <taxon>Entomophthoraceae</taxon>
        <taxon>Entomophthora</taxon>
    </lineage>
</organism>
<sequence length="81" mass="9024">MAFQATLLLSPILNHPQHTEDHLVLHLDIPSPLEVDSNIKPTQQQLELAITSMDQGAYQNGEAHKKLVVLSSYEACRKLGH</sequence>
<comment type="caution">
    <text evidence="1">The sequence shown here is derived from an EMBL/GenBank/DDBJ whole genome shotgun (WGS) entry which is preliminary data.</text>
</comment>
<dbReference type="Proteomes" id="UP001165960">
    <property type="component" value="Unassembled WGS sequence"/>
</dbReference>
<accession>A0ACC2UJZ3</accession>
<name>A0ACC2UJZ3_9FUNG</name>
<gene>
    <name evidence="1" type="ORF">DSO57_1036430</name>
</gene>
<reference evidence="1" key="1">
    <citation type="submission" date="2022-04" db="EMBL/GenBank/DDBJ databases">
        <title>Genome of the entomopathogenic fungus Entomophthora muscae.</title>
        <authorList>
            <person name="Elya C."/>
            <person name="Lovett B.R."/>
            <person name="Lee E."/>
            <person name="Macias A.M."/>
            <person name="Hajek A.E."/>
            <person name="De Bivort B.L."/>
            <person name="Kasson M.T."/>
            <person name="De Fine Licht H.H."/>
            <person name="Stajich J.E."/>
        </authorList>
    </citation>
    <scope>NUCLEOTIDE SEQUENCE</scope>
    <source>
        <strain evidence="1">Berkeley</strain>
    </source>
</reference>
<keyword evidence="2" id="KW-1185">Reference proteome</keyword>
<proteinExistence type="predicted"/>
<evidence type="ECO:0000313" key="1">
    <source>
        <dbReference type="EMBL" id="KAJ9087119.1"/>
    </source>
</evidence>